<keyword evidence="1" id="KW-1133">Transmembrane helix</keyword>
<accession>A0ABZ2BTN0</accession>
<keyword evidence="1" id="KW-0812">Transmembrane</keyword>
<gene>
    <name evidence="2" type="ORF">ROLI_024750</name>
</gene>
<evidence type="ECO:0000313" key="3">
    <source>
        <dbReference type="Proteomes" id="UP001318682"/>
    </source>
</evidence>
<proteinExistence type="predicted"/>
<dbReference type="RefSeq" id="WP_187429616.1">
    <property type="nucleotide sequence ID" value="NZ_CP143423.1"/>
</dbReference>
<evidence type="ECO:0000313" key="2">
    <source>
        <dbReference type="EMBL" id="WVX49381.1"/>
    </source>
</evidence>
<reference evidence="3" key="2">
    <citation type="submission" date="2024-01" db="EMBL/GenBank/DDBJ databases">
        <title>Roseobacter fucihabitans sp. nov., isolated from the brown alga Fucus spiralis.</title>
        <authorList>
            <person name="Hahnke S."/>
            <person name="Berger M."/>
            <person name="Schlingloff A."/>
            <person name="Athale I."/>
            <person name="Neumann-Schaal M."/>
            <person name="Adenaya A."/>
            <person name="Poehlein A."/>
            <person name="Daniel R."/>
            <person name="Pertersen J."/>
            <person name="Brinkhoff T."/>
        </authorList>
    </citation>
    <scope>NUCLEOTIDE SEQUENCE [LARGE SCALE GENOMIC DNA]</scope>
    <source>
        <strain evidence="3">B14</strain>
    </source>
</reference>
<keyword evidence="3" id="KW-1185">Reference proteome</keyword>
<protein>
    <submittedName>
        <fullName evidence="2">Uncharacterized protein</fullName>
    </submittedName>
</protein>
<evidence type="ECO:0000256" key="1">
    <source>
        <dbReference type="SAM" id="Phobius"/>
    </source>
</evidence>
<dbReference type="Proteomes" id="UP001318682">
    <property type="component" value="Chromosome"/>
</dbReference>
<dbReference type="EMBL" id="CP143423">
    <property type="protein sequence ID" value="WVX49381.1"/>
    <property type="molecule type" value="Genomic_DNA"/>
</dbReference>
<name>A0ABZ2BTN0_9RHOB</name>
<sequence length="76" mass="8287">MPRVVRVYITSAIIGFGVAGAFVGMVIAFNVVNLRHLIFTSDIGIMATLAFWILNGIMFSGVQFAFKMNQLADSSE</sequence>
<reference evidence="2 3" key="1">
    <citation type="submission" date="2015-07" db="EMBL/GenBank/DDBJ databases">
        <authorList>
            <person name="Voget S."/>
            <person name="Dogs M."/>
            <person name="Brinkhoff T.H."/>
            <person name="Daniel R."/>
        </authorList>
    </citation>
    <scope>NUCLEOTIDE SEQUENCE [LARGE SCALE GENOMIC DNA]</scope>
    <source>
        <strain evidence="2 3">B14</strain>
    </source>
</reference>
<keyword evidence="1" id="KW-0472">Membrane</keyword>
<feature type="transmembrane region" description="Helical" evidence="1">
    <location>
        <begin position="43"/>
        <end position="66"/>
    </location>
</feature>
<organism evidence="2 3">
    <name type="scientific">Roseobacter fucihabitans</name>
    <dbReference type="NCBI Taxonomy" id="1537242"/>
    <lineage>
        <taxon>Bacteria</taxon>
        <taxon>Pseudomonadati</taxon>
        <taxon>Pseudomonadota</taxon>
        <taxon>Alphaproteobacteria</taxon>
        <taxon>Rhodobacterales</taxon>
        <taxon>Roseobacteraceae</taxon>
        <taxon>Roseobacter</taxon>
    </lineage>
</organism>
<feature type="transmembrane region" description="Helical" evidence="1">
    <location>
        <begin position="7"/>
        <end position="31"/>
    </location>
</feature>